<dbReference type="AlphaFoldDB" id="A0AAD5YF33"/>
<accession>A0AAD5YF33</accession>
<gene>
    <name evidence="2" type="ORF">NLI96_g4108</name>
</gene>
<feature type="region of interest" description="Disordered" evidence="1">
    <location>
        <begin position="54"/>
        <end position="79"/>
    </location>
</feature>
<dbReference type="Proteomes" id="UP001212997">
    <property type="component" value="Unassembled WGS sequence"/>
</dbReference>
<dbReference type="EMBL" id="JANAWD010000115">
    <property type="protein sequence ID" value="KAJ3486633.1"/>
    <property type="molecule type" value="Genomic_DNA"/>
</dbReference>
<evidence type="ECO:0000313" key="2">
    <source>
        <dbReference type="EMBL" id="KAJ3486633.1"/>
    </source>
</evidence>
<sequence>MSHWQADEVAHKAEGDYPEQRHAGAVGLGPEYGKGASTGDQLQGWKEEIVGKITHNDDKVQHGHDLRTGEINEGRRRKM</sequence>
<evidence type="ECO:0000313" key="3">
    <source>
        <dbReference type="Proteomes" id="UP001212997"/>
    </source>
</evidence>
<comment type="caution">
    <text evidence="2">The sequence shown here is derived from an EMBL/GenBank/DDBJ whole genome shotgun (WGS) entry which is preliminary data.</text>
</comment>
<organism evidence="2 3">
    <name type="scientific">Meripilus lineatus</name>
    <dbReference type="NCBI Taxonomy" id="2056292"/>
    <lineage>
        <taxon>Eukaryota</taxon>
        <taxon>Fungi</taxon>
        <taxon>Dikarya</taxon>
        <taxon>Basidiomycota</taxon>
        <taxon>Agaricomycotina</taxon>
        <taxon>Agaricomycetes</taxon>
        <taxon>Polyporales</taxon>
        <taxon>Meripilaceae</taxon>
        <taxon>Meripilus</taxon>
    </lineage>
</organism>
<feature type="compositionally biased region" description="Basic and acidic residues" evidence="1">
    <location>
        <begin position="1"/>
        <end position="22"/>
    </location>
</feature>
<name>A0AAD5YF33_9APHY</name>
<proteinExistence type="predicted"/>
<keyword evidence="3" id="KW-1185">Reference proteome</keyword>
<protein>
    <submittedName>
        <fullName evidence="2">Uncharacterized protein</fullName>
    </submittedName>
</protein>
<feature type="region of interest" description="Disordered" evidence="1">
    <location>
        <begin position="1"/>
        <end position="41"/>
    </location>
</feature>
<reference evidence="2" key="1">
    <citation type="submission" date="2022-07" db="EMBL/GenBank/DDBJ databases">
        <title>Genome Sequence of Physisporinus lineatus.</title>
        <authorList>
            <person name="Buettner E."/>
        </authorList>
    </citation>
    <scope>NUCLEOTIDE SEQUENCE</scope>
    <source>
        <strain evidence="2">VT162</strain>
    </source>
</reference>
<evidence type="ECO:0000256" key="1">
    <source>
        <dbReference type="SAM" id="MobiDB-lite"/>
    </source>
</evidence>